<feature type="chain" id="PRO_5012377480" description="Lipid/polyisoprenoid-binding YceI-like domain-containing protein" evidence="1">
    <location>
        <begin position="24"/>
        <end position="211"/>
    </location>
</feature>
<name>A0A251ZV68_9PROT</name>
<dbReference type="InterPro" id="IPR036761">
    <property type="entry name" value="TTHA0802/YceI-like_sf"/>
</dbReference>
<evidence type="ECO:0000256" key="1">
    <source>
        <dbReference type="SAM" id="SignalP"/>
    </source>
</evidence>
<accession>A0A251ZV68</accession>
<organism evidence="3 4">
    <name type="scientific">Commensalibacter intestini</name>
    <dbReference type="NCBI Taxonomy" id="479936"/>
    <lineage>
        <taxon>Bacteria</taxon>
        <taxon>Pseudomonadati</taxon>
        <taxon>Pseudomonadota</taxon>
        <taxon>Alphaproteobacteria</taxon>
        <taxon>Acetobacterales</taxon>
        <taxon>Acetobacteraceae</taxon>
    </lineage>
</organism>
<gene>
    <name evidence="3" type="ORF">HK18_08665</name>
</gene>
<evidence type="ECO:0000313" key="3">
    <source>
        <dbReference type="EMBL" id="OUI78560.1"/>
    </source>
</evidence>
<reference evidence="4" key="1">
    <citation type="submission" date="2014-06" db="EMBL/GenBank/DDBJ databases">
        <authorList>
            <person name="Winans N.J."/>
            <person name="Newell P.D."/>
            <person name="Douglas A.E."/>
        </authorList>
    </citation>
    <scope>NUCLEOTIDE SEQUENCE [LARGE SCALE GENOMIC DNA]</scope>
    <source>
        <strain evidence="4">DmL_052</strain>
    </source>
</reference>
<dbReference type="PANTHER" id="PTHR34406:SF1">
    <property type="entry name" value="PROTEIN YCEI"/>
    <property type="match status" value="1"/>
</dbReference>
<protein>
    <recommendedName>
        <fullName evidence="2">Lipid/polyisoprenoid-binding YceI-like domain-containing protein</fullName>
    </recommendedName>
</protein>
<dbReference type="Pfam" id="PF04264">
    <property type="entry name" value="YceI"/>
    <property type="match status" value="1"/>
</dbReference>
<keyword evidence="4" id="KW-1185">Reference proteome</keyword>
<feature type="domain" description="Lipid/polyisoprenoid-binding YceI-like" evidence="2">
    <location>
        <begin position="44"/>
        <end position="208"/>
    </location>
</feature>
<dbReference type="RefSeq" id="WP_086632272.1">
    <property type="nucleotide sequence ID" value="NZ_JOPB01000006.1"/>
</dbReference>
<evidence type="ECO:0000259" key="2">
    <source>
        <dbReference type="SMART" id="SM00867"/>
    </source>
</evidence>
<dbReference type="AlphaFoldDB" id="A0A251ZV68"/>
<dbReference type="Gene3D" id="2.40.128.110">
    <property type="entry name" value="Lipid/polyisoprenoid-binding, YceI-like"/>
    <property type="match status" value="1"/>
</dbReference>
<dbReference type="Proteomes" id="UP000194946">
    <property type="component" value="Unassembled WGS sequence"/>
</dbReference>
<dbReference type="SUPFAM" id="SSF101874">
    <property type="entry name" value="YceI-like"/>
    <property type="match status" value="1"/>
</dbReference>
<dbReference type="PANTHER" id="PTHR34406">
    <property type="entry name" value="PROTEIN YCEI"/>
    <property type="match status" value="1"/>
</dbReference>
<proteinExistence type="predicted"/>
<sequence length="211" mass="22644">MKKTIASVLGATALFFAVEGAHAATAQQASSDVVTVVQDVKNGTYKIDPHHTQVLFSVSHFGFTNYSGNFSDISGSLNLNVKDVSKNKLTIELPIQSIQTTSTKLTEELKDPNWFDAAKYPTARFVSTKSVKTGEETADVTGNLTLHGITKPVTLHVTYVGAGVNPLDKAYTVGFQITGKINRGDFGIMTYLPKVGNEVDLNIAAAFEKAS</sequence>
<comment type="caution">
    <text evidence="3">The sequence shown here is derived from an EMBL/GenBank/DDBJ whole genome shotgun (WGS) entry which is preliminary data.</text>
</comment>
<dbReference type="InterPro" id="IPR007372">
    <property type="entry name" value="Lipid/polyisoprenoid-bd_YceI"/>
</dbReference>
<keyword evidence="1" id="KW-0732">Signal</keyword>
<evidence type="ECO:0000313" key="4">
    <source>
        <dbReference type="Proteomes" id="UP000194946"/>
    </source>
</evidence>
<dbReference type="EMBL" id="JOPB01000006">
    <property type="protein sequence ID" value="OUI78560.1"/>
    <property type="molecule type" value="Genomic_DNA"/>
</dbReference>
<dbReference type="SMART" id="SM00867">
    <property type="entry name" value="YceI"/>
    <property type="match status" value="1"/>
</dbReference>
<feature type="signal peptide" evidence="1">
    <location>
        <begin position="1"/>
        <end position="23"/>
    </location>
</feature>